<keyword evidence="4" id="KW-1185">Reference proteome</keyword>
<protein>
    <submittedName>
        <fullName evidence="3">Membrane protein</fullName>
    </submittedName>
</protein>
<reference evidence="3" key="1">
    <citation type="journal article" date="2014" name="Int. J. Syst. Evol. Microbiol.">
        <title>Complete genome sequence of Corynebacterium casei LMG S-19264T (=DSM 44701T), isolated from a smear-ripened cheese.</title>
        <authorList>
            <consortium name="US DOE Joint Genome Institute (JGI-PGF)"/>
            <person name="Walter F."/>
            <person name="Albersmeier A."/>
            <person name="Kalinowski J."/>
            <person name="Ruckert C."/>
        </authorList>
    </citation>
    <scope>NUCLEOTIDE SEQUENCE</scope>
    <source>
        <strain evidence="3">JCM 15325</strain>
    </source>
</reference>
<gene>
    <name evidence="3" type="ORF">GCM10007968_18880</name>
</gene>
<reference evidence="3" key="2">
    <citation type="submission" date="2020-09" db="EMBL/GenBank/DDBJ databases">
        <authorList>
            <person name="Sun Q."/>
            <person name="Ohkuma M."/>
        </authorList>
    </citation>
    <scope>NUCLEOTIDE SEQUENCE</scope>
    <source>
        <strain evidence="3">JCM 15325</strain>
    </source>
</reference>
<accession>A0A917S521</accession>
<name>A0A917S521_9BACL</name>
<proteinExistence type="predicted"/>
<keyword evidence="1" id="KW-0812">Transmembrane</keyword>
<keyword evidence="1" id="KW-1133">Transmembrane helix</keyword>
<evidence type="ECO:0000259" key="2">
    <source>
        <dbReference type="Pfam" id="PF09851"/>
    </source>
</evidence>
<evidence type="ECO:0000313" key="4">
    <source>
        <dbReference type="Proteomes" id="UP000654670"/>
    </source>
</evidence>
<comment type="caution">
    <text evidence="3">The sequence shown here is derived from an EMBL/GenBank/DDBJ whole genome shotgun (WGS) entry which is preliminary data.</text>
</comment>
<evidence type="ECO:0000313" key="3">
    <source>
        <dbReference type="EMBL" id="GGL55029.1"/>
    </source>
</evidence>
<evidence type="ECO:0000256" key="1">
    <source>
        <dbReference type="SAM" id="Phobius"/>
    </source>
</evidence>
<dbReference type="InterPro" id="IPR018649">
    <property type="entry name" value="SHOCT"/>
</dbReference>
<dbReference type="EMBL" id="BMOK01000007">
    <property type="protein sequence ID" value="GGL55029.1"/>
    <property type="molecule type" value="Genomic_DNA"/>
</dbReference>
<keyword evidence="1" id="KW-0472">Membrane</keyword>
<dbReference type="AlphaFoldDB" id="A0A917S521"/>
<dbReference type="Pfam" id="PF09851">
    <property type="entry name" value="SHOCT"/>
    <property type="match status" value="1"/>
</dbReference>
<feature type="transmembrane region" description="Helical" evidence="1">
    <location>
        <begin position="6"/>
        <end position="29"/>
    </location>
</feature>
<dbReference type="Proteomes" id="UP000654670">
    <property type="component" value="Unassembled WGS sequence"/>
</dbReference>
<organism evidence="3 4">
    <name type="scientific">Sporolactobacillus putidus</name>
    <dbReference type="NCBI Taxonomy" id="492735"/>
    <lineage>
        <taxon>Bacteria</taxon>
        <taxon>Bacillati</taxon>
        <taxon>Bacillota</taxon>
        <taxon>Bacilli</taxon>
        <taxon>Bacillales</taxon>
        <taxon>Sporolactobacillaceae</taxon>
        <taxon>Sporolactobacillus</taxon>
    </lineage>
</organism>
<sequence length="72" mass="8565">MMGGWGFGFGWLLQLLFFIVVIYLAVVLIKRLNVPPNFEKRENRSEEILKERFAKGEITEEEYKKMKEVLKN</sequence>
<feature type="domain" description="SHOCT" evidence="2">
    <location>
        <begin position="46"/>
        <end position="70"/>
    </location>
</feature>